<reference evidence="5" key="1">
    <citation type="journal article" date="2014" name="Int. J. Syst. Evol. Microbiol.">
        <title>Complete genome sequence of Corynebacterium casei LMG S-19264T (=DSM 44701T), isolated from a smear-ripened cheese.</title>
        <authorList>
            <consortium name="US DOE Joint Genome Institute (JGI-PGF)"/>
            <person name="Walter F."/>
            <person name="Albersmeier A."/>
            <person name="Kalinowski J."/>
            <person name="Ruckert C."/>
        </authorList>
    </citation>
    <scope>NUCLEOTIDE SEQUENCE</scope>
    <source>
        <strain evidence="5">VKM B-1513</strain>
    </source>
</reference>
<dbReference type="EC" id="3.4.21.89" evidence="3"/>
<dbReference type="PANTHER" id="PTHR43390:SF1">
    <property type="entry name" value="CHLOROPLAST PROCESSING PEPTIDASE"/>
    <property type="match status" value="1"/>
</dbReference>
<keyword evidence="3" id="KW-1133">Transmembrane helix</keyword>
<keyword evidence="3" id="KW-0645">Protease</keyword>
<dbReference type="InterPro" id="IPR036286">
    <property type="entry name" value="LexA/Signal_pep-like_sf"/>
</dbReference>
<comment type="catalytic activity">
    <reaction evidence="3">
        <text>Cleavage of hydrophobic, N-terminal signal or leader sequences from secreted and periplasmic proteins.</text>
        <dbReference type="EC" id="3.4.21.89"/>
    </reaction>
</comment>
<gene>
    <name evidence="5" type="ORF">GCM10017621_30470</name>
</gene>
<dbReference type="Pfam" id="PF10502">
    <property type="entry name" value="Peptidase_S26"/>
    <property type="match status" value="1"/>
</dbReference>
<accession>A0A9W6IQ31</accession>
<feature type="transmembrane region" description="Helical" evidence="3">
    <location>
        <begin position="6"/>
        <end position="25"/>
    </location>
</feature>
<dbReference type="GO" id="GO:0006465">
    <property type="term" value="P:signal peptide processing"/>
    <property type="evidence" value="ECO:0007669"/>
    <property type="project" value="InterPro"/>
</dbReference>
<comment type="subcellular location">
    <subcellularLocation>
        <location evidence="3">Membrane</location>
        <topology evidence="3">Single-pass type II membrane protein</topology>
    </subcellularLocation>
</comment>
<feature type="domain" description="Peptidase S26" evidence="4">
    <location>
        <begin position="5"/>
        <end position="154"/>
    </location>
</feature>
<comment type="caution">
    <text evidence="5">The sequence shown here is derived from an EMBL/GenBank/DDBJ whole genome shotgun (WGS) entry which is preliminary data.</text>
</comment>
<keyword evidence="6" id="KW-1185">Reference proteome</keyword>
<dbReference type="Gene3D" id="2.10.109.10">
    <property type="entry name" value="Umud Fragment, subunit A"/>
    <property type="match status" value="1"/>
</dbReference>
<evidence type="ECO:0000256" key="3">
    <source>
        <dbReference type="RuleBase" id="RU362042"/>
    </source>
</evidence>
<proteinExistence type="inferred from homology"/>
<dbReference type="InterPro" id="IPR000223">
    <property type="entry name" value="Pept_S26A_signal_pept_1"/>
</dbReference>
<dbReference type="EMBL" id="BSFE01000011">
    <property type="protein sequence ID" value="GLK53539.1"/>
    <property type="molecule type" value="Genomic_DNA"/>
</dbReference>
<evidence type="ECO:0000259" key="4">
    <source>
        <dbReference type="Pfam" id="PF10502"/>
    </source>
</evidence>
<name>A0A9W6IQ31_9PROT</name>
<evidence type="ECO:0000256" key="1">
    <source>
        <dbReference type="ARBA" id="ARBA00009370"/>
    </source>
</evidence>
<comment type="similarity">
    <text evidence="1 3">Belongs to the peptidase S26 family.</text>
</comment>
<evidence type="ECO:0000313" key="6">
    <source>
        <dbReference type="Proteomes" id="UP001143486"/>
    </source>
</evidence>
<keyword evidence="3" id="KW-0812">Transmembrane</keyword>
<dbReference type="SUPFAM" id="SSF51306">
    <property type="entry name" value="LexA/Signal peptidase"/>
    <property type="match status" value="1"/>
</dbReference>
<reference evidence="5" key="2">
    <citation type="submission" date="2023-01" db="EMBL/GenBank/DDBJ databases">
        <authorList>
            <person name="Sun Q."/>
            <person name="Evtushenko L."/>
        </authorList>
    </citation>
    <scope>NUCLEOTIDE SEQUENCE</scope>
    <source>
        <strain evidence="5">VKM B-1513</strain>
    </source>
</reference>
<dbReference type="NCBIfam" id="TIGR02227">
    <property type="entry name" value="sigpep_I_bact"/>
    <property type="match status" value="1"/>
</dbReference>
<organism evidence="5 6">
    <name type="scientific">Maricaulis virginensis</name>
    <dbReference type="NCBI Taxonomy" id="144022"/>
    <lineage>
        <taxon>Bacteria</taxon>
        <taxon>Pseudomonadati</taxon>
        <taxon>Pseudomonadota</taxon>
        <taxon>Alphaproteobacteria</taxon>
        <taxon>Maricaulales</taxon>
        <taxon>Maricaulaceae</taxon>
        <taxon>Maricaulis</taxon>
    </lineage>
</organism>
<dbReference type="GO" id="GO:0004252">
    <property type="term" value="F:serine-type endopeptidase activity"/>
    <property type="evidence" value="ECO:0007669"/>
    <property type="project" value="InterPro"/>
</dbReference>
<dbReference type="GO" id="GO:0009003">
    <property type="term" value="F:signal peptidase activity"/>
    <property type="evidence" value="ECO:0007669"/>
    <property type="project" value="UniProtKB-EC"/>
</dbReference>
<dbReference type="GO" id="GO:0016020">
    <property type="term" value="C:membrane"/>
    <property type="evidence" value="ECO:0007669"/>
    <property type="project" value="UniProtKB-SubCell"/>
</dbReference>
<evidence type="ECO:0000313" key="5">
    <source>
        <dbReference type="EMBL" id="GLK53539.1"/>
    </source>
</evidence>
<protein>
    <recommendedName>
        <fullName evidence="2 3">Signal peptidase I</fullName>
        <ecNumber evidence="3">3.4.21.89</ecNumber>
    </recommendedName>
</protein>
<dbReference type="InterPro" id="IPR019533">
    <property type="entry name" value="Peptidase_S26"/>
</dbReference>
<dbReference type="AlphaFoldDB" id="A0A9W6IQ31"/>
<sequence length="157" mass="17409">MSWKRIGLVYAVIVIAAGYVALSYARDRWAFGLNMTESLPHWAFLADADVMPRNGELVMFDPPENPYYDGAFVKRIVGVAGDRIEVQGRRVYVAGVFVGEAKPVSQDGRALVAISPQVIPEGYVYVAGTHIDSYDSRYEEIGLIPIERIVGRAYPIL</sequence>
<evidence type="ECO:0000256" key="2">
    <source>
        <dbReference type="ARBA" id="ARBA00019232"/>
    </source>
</evidence>
<keyword evidence="3" id="KW-0378">Hydrolase</keyword>
<dbReference type="PANTHER" id="PTHR43390">
    <property type="entry name" value="SIGNAL PEPTIDASE I"/>
    <property type="match status" value="1"/>
</dbReference>
<dbReference type="Proteomes" id="UP001143486">
    <property type="component" value="Unassembled WGS sequence"/>
</dbReference>
<keyword evidence="3" id="KW-0472">Membrane</keyword>